<evidence type="ECO:0000256" key="1">
    <source>
        <dbReference type="ARBA" id="ARBA00023125"/>
    </source>
</evidence>
<dbReference type="OrthoDB" id="5919228at2759"/>
<dbReference type="GO" id="GO:0005634">
    <property type="term" value="C:nucleus"/>
    <property type="evidence" value="ECO:0007669"/>
    <property type="project" value="TreeGrafter"/>
</dbReference>
<keyword evidence="2" id="KW-0539">Nucleus</keyword>
<evidence type="ECO:0000259" key="4">
    <source>
        <dbReference type="PROSITE" id="PS51253"/>
    </source>
</evidence>
<dbReference type="InterPro" id="IPR009057">
    <property type="entry name" value="Homeodomain-like_sf"/>
</dbReference>
<protein>
    <recommendedName>
        <fullName evidence="4">HTH CENPB-type domain-containing protein</fullName>
    </recommendedName>
</protein>
<gene>
    <name evidence="5" type="ORF">Poli38472_003083</name>
</gene>
<evidence type="ECO:0000313" key="6">
    <source>
        <dbReference type="Proteomes" id="UP000794436"/>
    </source>
</evidence>
<dbReference type="Pfam" id="PF03221">
    <property type="entry name" value="HTH_Tnp_Tc5"/>
    <property type="match status" value="1"/>
</dbReference>
<name>A0A8K1C6G7_PYTOL</name>
<dbReference type="EMBL" id="SPLM01000144">
    <property type="protein sequence ID" value="TMW57158.1"/>
    <property type="molecule type" value="Genomic_DNA"/>
</dbReference>
<reference evidence="5" key="1">
    <citation type="submission" date="2019-03" db="EMBL/GenBank/DDBJ databases">
        <title>Long read genome sequence of the mycoparasitic Pythium oligandrum ATCC 38472 isolated from sugarbeet rhizosphere.</title>
        <authorList>
            <person name="Gaulin E."/>
        </authorList>
    </citation>
    <scope>NUCLEOTIDE SEQUENCE</scope>
    <source>
        <strain evidence="5">ATCC 38472_TT</strain>
    </source>
</reference>
<feature type="compositionally biased region" description="Acidic residues" evidence="3">
    <location>
        <begin position="74"/>
        <end position="91"/>
    </location>
</feature>
<dbReference type="AlphaFoldDB" id="A0A8K1C6G7"/>
<feature type="compositionally biased region" description="Low complexity" evidence="3">
    <location>
        <begin position="104"/>
        <end position="113"/>
    </location>
</feature>
<feature type="region of interest" description="Disordered" evidence="3">
    <location>
        <begin position="54"/>
        <end position="118"/>
    </location>
</feature>
<organism evidence="5 6">
    <name type="scientific">Pythium oligandrum</name>
    <name type="common">Mycoparasitic fungus</name>
    <dbReference type="NCBI Taxonomy" id="41045"/>
    <lineage>
        <taxon>Eukaryota</taxon>
        <taxon>Sar</taxon>
        <taxon>Stramenopiles</taxon>
        <taxon>Oomycota</taxon>
        <taxon>Peronosporomycetes</taxon>
        <taxon>Pythiales</taxon>
        <taxon>Pythiaceae</taxon>
        <taxon>Pythium</taxon>
    </lineage>
</organism>
<keyword evidence="6" id="KW-1185">Reference proteome</keyword>
<dbReference type="InterPro" id="IPR050863">
    <property type="entry name" value="CenT-Element_Derived"/>
</dbReference>
<dbReference type="GO" id="GO:0003677">
    <property type="term" value="F:DNA binding"/>
    <property type="evidence" value="ECO:0007669"/>
    <property type="project" value="UniProtKB-KW"/>
</dbReference>
<dbReference type="PANTHER" id="PTHR19303:SF73">
    <property type="entry name" value="PROTEIN PDC2"/>
    <property type="match status" value="1"/>
</dbReference>
<keyword evidence="1" id="KW-0238">DNA-binding</keyword>
<evidence type="ECO:0000313" key="5">
    <source>
        <dbReference type="EMBL" id="TMW57158.1"/>
    </source>
</evidence>
<feature type="region of interest" description="Disordered" evidence="3">
    <location>
        <begin position="269"/>
        <end position="289"/>
    </location>
</feature>
<feature type="compositionally biased region" description="Polar residues" evidence="3">
    <location>
        <begin position="272"/>
        <end position="289"/>
    </location>
</feature>
<dbReference type="SUPFAM" id="SSF46689">
    <property type="entry name" value="Homeodomain-like"/>
    <property type="match status" value="1"/>
</dbReference>
<proteinExistence type="predicted"/>
<evidence type="ECO:0000256" key="3">
    <source>
        <dbReference type="SAM" id="MobiDB-lite"/>
    </source>
</evidence>
<comment type="caution">
    <text evidence="5">The sequence shown here is derived from an EMBL/GenBank/DDBJ whole genome shotgun (WGS) entry which is preliminary data.</text>
</comment>
<dbReference type="Proteomes" id="UP000794436">
    <property type="component" value="Unassembled WGS sequence"/>
</dbReference>
<sequence length="437" mass="46519">MESHPETHSVSAVAVIDLSDGAVGDPHGLLTSSVVVIGGEDGVMTSNGVGMLSHSSGAAGGSGGGLDATATSVDGEDDDEDDEDEDDEDDCGCGHPHGPEHAHPGSSTPSSTPGKRKRVVLSIHEKQQVLQRLDLGDQPVTIARDFGISRQQVSDIKKNKDRILAFCVDAKHLSTLRRKTLKATTEYHPGVEQELYRWLVRQRRLERAVTSEALNHKATDLFMQYAGDDTNSVSFRAVSVWLRHFKRAHGIKTLTEEELAKLPTKFTPAMDMTQSNDTPTGSSTSSVGMASPTASMGMALLHPTPNIHTPSAIDDVSSYINGMGMSSNTTPSAGSQYLLQHQSPPTLAETAGPNTFSMLMLSSATNTSTSSTISNAMASATALHASVSVVEAMTTQIAQFEQTVTAKLNQLEGRMEKIGYQAIAAVARTSSTQRMDI</sequence>
<evidence type="ECO:0000256" key="2">
    <source>
        <dbReference type="ARBA" id="ARBA00023242"/>
    </source>
</evidence>
<feature type="domain" description="HTH CENPB-type" evidence="4">
    <location>
        <begin position="179"/>
        <end position="255"/>
    </location>
</feature>
<dbReference type="InterPro" id="IPR006600">
    <property type="entry name" value="HTH_CenpB_DNA-bd_dom"/>
</dbReference>
<dbReference type="Gene3D" id="1.10.10.60">
    <property type="entry name" value="Homeodomain-like"/>
    <property type="match status" value="2"/>
</dbReference>
<dbReference type="Pfam" id="PF04218">
    <property type="entry name" value="CENP-B_N"/>
    <property type="match status" value="1"/>
</dbReference>
<dbReference type="PROSITE" id="PS51253">
    <property type="entry name" value="HTH_CENPB"/>
    <property type="match status" value="1"/>
</dbReference>
<accession>A0A8K1C6G7</accession>
<dbReference type="PANTHER" id="PTHR19303">
    <property type="entry name" value="TRANSPOSON"/>
    <property type="match status" value="1"/>
</dbReference>
<dbReference type="InterPro" id="IPR007889">
    <property type="entry name" value="HTH_Psq"/>
</dbReference>